<sequence length="172" mass="19629">MRNSVSTIYGLELWPRTPCPATPAKSNRFDSPFRSPYAPATFPYYASHSSFHYRSPYQHQKRPYINLSAPTYSINSLTNAQHCPNWHGPSRTFSPYIYKNPQNMVDASSLIQECGGGSFTTTPNYGRHINKNPRTACLAEQFDVNDYVTPAMTSNPWAKLEEFYANCRLDEK</sequence>
<accession>A0A1I8E9J6</accession>
<dbReference type="AlphaFoldDB" id="A0A1I8E9J6"/>
<organism evidence="1">
    <name type="scientific">Wuchereria bancrofti</name>
    <dbReference type="NCBI Taxonomy" id="6293"/>
    <lineage>
        <taxon>Eukaryota</taxon>
        <taxon>Metazoa</taxon>
        <taxon>Ecdysozoa</taxon>
        <taxon>Nematoda</taxon>
        <taxon>Chromadorea</taxon>
        <taxon>Rhabditida</taxon>
        <taxon>Spirurina</taxon>
        <taxon>Spiruromorpha</taxon>
        <taxon>Filarioidea</taxon>
        <taxon>Onchocercidae</taxon>
        <taxon>Wuchereria</taxon>
    </lineage>
</organism>
<protein>
    <submittedName>
        <fullName evidence="1">Uncharacterized protein</fullName>
    </submittedName>
</protein>
<dbReference type="WBParaSite" id="maker-PairedContig_1145-snap-gene-2.43-mRNA-1">
    <property type="protein sequence ID" value="maker-PairedContig_1145-snap-gene-2.43-mRNA-1"/>
    <property type="gene ID" value="maker-PairedContig_1145-snap-gene-2.43"/>
</dbReference>
<name>A0A1I8E9J6_WUCBA</name>
<proteinExistence type="predicted"/>
<reference evidence="1" key="1">
    <citation type="submission" date="2016-11" db="UniProtKB">
        <authorList>
            <consortium name="WormBaseParasite"/>
        </authorList>
    </citation>
    <scope>IDENTIFICATION</scope>
    <source>
        <strain evidence="1">pt0022</strain>
    </source>
</reference>
<evidence type="ECO:0000313" key="1">
    <source>
        <dbReference type="WBParaSite" id="maker-PairedContig_1145-snap-gene-2.43-mRNA-1"/>
    </source>
</evidence>